<dbReference type="InterPro" id="IPR003156">
    <property type="entry name" value="DHHA1_dom"/>
</dbReference>
<dbReference type="SUPFAM" id="SSF55681">
    <property type="entry name" value="Class II aaRS and biotin synthetases"/>
    <property type="match status" value="1"/>
</dbReference>
<feature type="binding site" evidence="11">
    <location>
        <position position="574"/>
    </location>
    <ligand>
        <name>Zn(2+)</name>
        <dbReference type="ChEBI" id="CHEBI:29105"/>
    </ligand>
</feature>
<dbReference type="EMBL" id="FXTP01000004">
    <property type="protein sequence ID" value="SMO53146.1"/>
    <property type="molecule type" value="Genomic_DNA"/>
</dbReference>
<dbReference type="GO" id="GO:0004813">
    <property type="term" value="F:alanine-tRNA ligase activity"/>
    <property type="evidence" value="ECO:0007669"/>
    <property type="project" value="UniProtKB-UniRule"/>
</dbReference>
<dbReference type="InterPro" id="IPR009000">
    <property type="entry name" value="Transl_B-barrel_sf"/>
</dbReference>
<sequence length="890" mass="100210">MSYKTSAQIRQEFFDFFAEKEHAIVDSAPVVPKNDPTLLFTNAGMNQFKAIFLGEEDALKHDGKLWNRAADTQKCIRVSGKHNDLEEVGHDTYHHTLFEMLGNWSFGDYFKKEAIGWAWELLVDKWGLEPDRLYATVFEGDEEDGLPVDDEAIALWKSETSIDHDHILKCSKKDNFWEMGETGPCGPCSEVHIDLRPDEDRKKKPGRDLVNMDDPRVMEIWNLVFIQFNRKPDSSLEKLPAQHVDTGMGFERICAVLQDKTSNYDTDVFTPLLNEIADMAGLTYGEDEEKDIAMRVIADHIRAVTFSIADGASPGNDGRGYVIRRILRRAIRYGWDVLDFKEPFFHKLVDVLAEQFKEVFPEIKAQRDYIVNVIRSEEKSFLKTLGQGIELFNEMVEGEKKLSGADAFKLHDTYGFPIDLTELMARERGVEVDTEGFNKHMKEQKDRARAAGKFSVDQSDSKSWTVVKESDEFEFTGYDDAETEVEILAYRKEDDRYAIQLNRTPFYAESGGQVADTGMITNGDEYIKVLDVQKSNGQFIHYVDQLPEDLSGTWTATIDLNRRIEIQKHHSATHLVHAALRGILGDHVGQKGSLVDEHHLRFDFSHFEAMTDEQLDEVEELVNEKIQENIPLQEERNMPIDEAKERGAMMLFGEKYGEKVRVITFDKDYSMELCGGTHVGATGEIGYFRFTQETSVAAGIRRIEAVCGAQADKLLRDEKKLLQQVKGTIGQTEDLAADIQKLIDEKKALEKELEKVQLQNTGAKLEEFIQNAGELDSGIQLVKGEISGANMDTLKQLGYDGIQKTKENTAIVLGSKDEEEGKVYLMVALTEDLIKEKGLKAGGLVGQLGRLVGGGGGGQPNLATAGGRQPEKLSEALEKVNDLIEESISS</sequence>
<dbReference type="InterPro" id="IPR002318">
    <property type="entry name" value="Ala-tRNA-lgiase_IIc"/>
</dbReference>
<dbReference type="PROSITE" id="PS50860">
    <property type="entry name" value="AA_TRNA_LIGASE_II_ALA"/>
    <property type="match status" value="1"/>
</dbReference>
<comment type="function">
    <text evidence="11">Catalyzes the attachment of alanine to tRNA(Ala) in a two-step reaction: alanine is first activated by ATP to form Ala-AMP and then transferred to the acceptor end of tRNA(Ala). Also edits incorrectly charged Ser-tRNA(Ala) and Gly-tRNA(Ala) via its editing domain.</text>
</comment>
<dbReference type="OrthoDB" id="9803884at2"/>
<dbReference type="GO" id="GO:0008270">
    <property type="term" value="F:zinc ion binding"/>
    <property type="evidence" value="ECO:0007669"/>
    <property type="project" value="UniProtKB-UniRule"/>
</dbReference>
<evidence type="ECO:0000256" key="1">
    <source>
        <dbReference type="ARBA" id="ARBA00008226"/>
    </source>
</evidence>
<evidence type="ECO:0000313" key="15">
    <source>
        <dbReference type="Proteomes" id="UP000317557"/>
    </source>
</evidence>
<evidence type="ECO:0000256" key="4">
    <source>
        <dbReference type="ARBA" id="ARBA00022723"/>
    </source>
</evidence>
<evidence type="ECO:0000256" key="2">
    <source>
        <dbReference type="ARBA" id="ARBA00022555"/>
    </source>
</evidence>
<dbReference type="EC" id="6.1.1.7" evidence="11"/>
<dbReference type="SUPFAM" id="SSF55186">
    <property type="entry name" value="ThrRS/AlaRS common domain"/>
    <property type="match status" value="1"/>
</dbReference>
<dbReference type="Pfam" id="PF02272">
    <property type="entry name" value="DHHA1"/>
    <property type="match status" value="1"/>
</dbReference>
<dbReference type="FunFam" id="3.30.54.20:FF:000001">
    <property type="entry name" value="Alanine--tRNA ligase"/>
    <property type="match status" value="1"/>
</dbReference>
<evidence type="ECO:0000313" key="14">
    <source>
        <dbReference type="EMBL" id="SMO53146.1"/>
    </source>
</evidence>
<evidence type="ECO:0000256" key="5">
    <source>
        <dbReference type="ARBA" id="ARBA00022741"/>
    </source>
</evidence>
<keyword evidence="12" id="KW-0175">Coiled coil</keyword>
<keyword evidence="11" id="KW-0963">Cytoplasm</keyword>
<dbReference type="Gene3D" id="3.30.930.10">
    <property type="entry name" value="Bira Bifunctional Protein, Domain 2"/>
    <property type="match status" value="1"/>
</dbReference>
<evidence type="ECO:0000256" key="10">
    <source>
        <dbReference type="ARBA" id="ARBA00023146"/>
    </source>
</evidence>
<keyword evidence="4 11" id="KW-0479">Metal-binding</keyword>
<dbReference type="FunFam" id="3.30.980.10:FF:000004">
    <property type="entry name" value="Alanine--tRNA ligase, cytoplasmic"/>
    <property type="match status" value="1"/>
</dbReference>
<evidence type="ECO:0000256" key="3">
    <source>
        <dbReference type="ARBA" id="ARBA00022598"/>
    </source>
</evidence>
<feature type="binding site" evidence="11">
    <location>
        <position position="678"/>
    </location>
    <ligand>
        <name>Zn(2+)</name>
        <dbReference type="ChEBI" id="CHEBI:29105"/>
    </ligand>
</feature>
<protein>
    <recommendedName>
        <fullName evidence="11">Alanine--tRNA ligase</fullName>
        <ecNumber evidence="11">6.1.1.7</ecNumber>
    </recommendedName>
    <alternativeName>
        <fullName evidence="11">Alanyl-tRNA synthetase</fullName>
        <shortName evidence="11">AlaRS</shortName>
    </alternativeName>
</protein>
<keyword evidence="2 11" id="KW-0820">tRNA-binding</keyword>
<evidence type="ECO:0000259" key="13">
    <source>
        <dbReference type="PROSITE" id="PS50860"/>
    </source>
</evidence>
<dbReference type="InterPro" id="IPR018163">
    <property type="entry name" value="Thr/Ala-tRNA-synth_IIc_edit"/>
</dbReference>
<dbReference type="FunFam" id="3.10.310.40:FF:000001">
    <property type="entry name" value="Alanine--tRNA ligase"/>
    <property type="match status" value="1"/>
</dbReference>
<dbReference type="HAMAP" id="MF_00036_B">
    <property type="entry name" value="Ala_tRNA_synth_B"/>
    <property type="match status" value="1"/>
</dbReference>
<keyword evidence="3 11" id="KW-0436">Ligase</keyword>
<dbReference type="InterPro" id="IPR012947">
    <property type="entry name" value="tRNA_SAD"/>
</dbReference>
<dbReference type="Gene3D" id="3.10.310.40">
    <property type="match status" value="1"/>
</dbReference>
<dbReference type="PANTHER" id="PTHR11777">
    <property type="entry name" value="ALANYL-TRNA SYNTHETASE"/>
    <property type="match status" value="1"/>
</dbReference>
<keyword evidence="9 11" id="KW-0648">Protein biosynthesis</keyword>
<evidence type="ECO:0000256" key="8">
    <source>
        <dbReference type="ARBA" id="ARBA00022884"/>
    </source>
</evidence>
<dbReference type="SUPFAM" id="SSF101353">
    <property type="entry name" value="Putative anticodon-binding domain of alanyl-tRNA synthetase (AlaRS)"/>
    <property type="match status" value="1"/>
</dbReference>
<evidence type="ECO:0000256" key="7">
    <source>
        <dbReference type="ARBA" id="ARBA00022840"/>
    </source>
</evidence>
<dbReference type="InterPro" id="IPR018162">
    <property type="entry name" value="Ala-tRNA-ligase_IIc_anticod-bd"/>
</dbReference>
<proteinExistence type="inferred from homology"/>
<keyword evidence="7 11" id="KW-0067">ATP-binding</keyword>
<dbReference type="InterPro" id="IPR045864">
    <property type="entry name" value="aa-tRNA-synth_II/BPL/LPL"/>
</dbReference>
<comment type="catalytic activity">
    <reaction evidence="11">
        <text>tRNA(Ala) + L-alanine + ATP = L-alanyl-tRNA(Ala) + AMP + diphosphate</text>
        <dbReference type="Rhea" id="RHEA:12540"/>
        <dbReference type="Rhea" id="RHEA-COMP:9657"/>
        <dbReference type="Rhea" id="RHEA-COMP:9923"/>
        <dbReference type="ChEBI" id="CHEBI:30616"/>
        <dbReference type="ChEBI" id="CHEBI:33019"/>
        <dbReference type="ChEBI" id="CHEBI:57972"/>
        <dbReference type="ChEBI" id="CHEBI:78442"/>
        <dbReference type="ChEBI" id="CHEBI:78497"/>
        <dbReference type="ChEBI" id="CHEBI:456215"/>
        <dbReference type="EC" id="6.1.1.7"/>
    </reaction>
</comment>
<dbReference type="RefSeq" id="WP_142453688.1">
    <property type="nucleotide sequence ID" value="NZ_FXTP01000004.1"/>
</dbReference>
<keyword evidence="6 11" id="KW-0862">Zinc</keyword>
<name>A0A521C0Z1_9BACT</name>
<evidence type="ECO:0000256" key="6">
    <source>
        <dbReference type="ARBA" id="ARBA00022833"/>
    </source>
</evidence>
<comment type="subcellular location">
    <subcellularLocation>
        <location evidence="11">Cytoplasm</location>
    </subcellularLocation>
</comment>
<dbReference type="GO" id="GO:0006419">
    <property type="term" value="P:alanyl-tRNA aminoacylation"/>
    <property type="evidence" value="ECO:0007669"/>
    <property type="project" value="UniProtKB-UniRule"/>
</dbReference>
<organism evidence="14 15">
    <name type="scientific">Gracilimonas mengyeensis</name>
    <dbReference type="NCBI Taxonomy" id="1302730"/>
    <lineage>
        <taxon>Bacteria</taxon>
        <taxon>Pseudomonadati</taxon>
        <taxon>Balneolota</taxon>
        <taxon>Balneolia</taxon>
        <taxon>Balneolales</taxon>
        <taxon>Balneolaceae</taxon>
        <taxon>Gracilimonas</taxon>
    </lineage>
</organism>
<reference evidence="14 15" key="1">
    <citation type="submission" date="2017-05" db="EMBL/GenBank/DDBJ databases">
        <authorList>
            <person name="Varghese N."/>
            <person name="Submissions S."/>
        </authorList>
    </citation>
    <scope>NUCLEOTIDE SEQUENCE [LARGE SCALE GENOMIC DNA]</scope>
    <source>
        <strain evidence="14 15">DSM 21985</strain>
    </source>
</reference>
<dbReference type="GO" id="GO:0005524">
    <property type="term" value="F:ATP binding"/>
    <property type="evidence" value="ECO:0007669"/>
    <property type="project" value="UniProtKB-UniRule"/>
</dbReference>
<comment type="similarity">
    <text evidence="1 11">Belongs to the class-II aminoacyl-tRNA synthetase family.</text>
</comment>
<dbReference type="Pfam" id="PF01411">
    <property type="entry name" value="tRNA-synt_2c"/>
    <property type="match status" value="1"/>
</dbReference>
<dbReference type="FunFam" id="3.30.930.10:FF:000011">
    <property type="entry name" value="Alanine--tRNA ligase, cytoplasmic"/>
    <property type="match status" value="1"/>
</dbReference>
<keyword evidence="5 11" id="KW-0547">Nucleotide-binding</keyword>
<dbReference type="CDD" id="cd00673">
    <property type="entry name" value="AlaRS_core"/>
    <property type="match status" value="1"/>
</dbReference>
<feature type="binding site" evidence="11">
    <location>
        <position position="674"/>
    </location>
    <ligand>
        <name>Zn(2+)</name>
        <dbReference type="ChEBI" id="CHEBI:29105"/>
    </ligand>
</feature>
<dbReference type="Proteomes" id="UP000317557">
    <property type="component" value="Unassembled WGS sequence"/>
</dbReference>
<keyword evidence="8 11" id="KW-0694">RNA-binding</keyword>
<dbReference type="NCBIfam" id="TIGR00344">
    <property type="entry name" value="alaS"/>
    <property type="match status" value="1"/>
</dbReference>
<evidence type="ECO:0000256" key="9">
    <source>
        <dbReference type="ARBA" id="ARBA00022917"/>
    </source>
</evidence>
<feature type="domain" description="Alanyl-transfer RNA synthetases family profile" evidence="13">
    <location>
        <begin position="4"/>
        <end position="717"/>
    </location>
</feature>
<dbReference type="SMART" id="SM00863">
    <property type="entry name" value="tRNA_SAD"/>
    <property type="match status" value="1"/>
</dbReference>
<keyword evidence="15" id="KW-1185">Reference proteome</keyword>
<comment type="cofactor">
    <cofactor evidence="11">
        <name>Zn(2+)</name>
        <dbReference type="ChEBI" id="CHEBI:29105"/>
    </cofactor>
    <text evidence="11">Binds 1 zinc ion per subunit.</text>
</comment>
<dbReference type="PRINTS" id="PR00980">
    <property type="entry name" value="TRNASYNTHALA"/>
</dbReference>
<feature type="binding site" evidence="11">
    <location>
        <position position="570"/>
    </location>
    <ligand>
        <name>Zn(2+)</name>
        <dbReference type="ChEBI" id="CHEBI:29105"/>
    </ligand>
</feature>
<dbReference type="AlphaFoldDB" id="A0A521C0Z1"/>
<dbReference type="Gene3D" id="2.40.30.130">
    <property type="match status" value="1"/>
</dbReference>
<dbReference type="PANTHER" id="PTHR11777:SF9">
    <property type="entry name" value="ALANINE--TRNA LIGASE, CYTOPLASMIC"/>
    <property type="match status" value="1"/>
</dbReference>
<dbReference type="InterPro" id="IPR018165">
    <property type="entry name" value="Ala-tRNA-synth_IIc_core"/>
</dbReference>
<dbReference type="GO" id="GO:0000049">
    <property type="term" value="F:tRNA binding"/>
    <property type="evidence" value="ECO:0007669"/>
    <property type="project" value="UniProtKB-KW"/>
</dbReference>
<dbReference type="InterPro" id="IPR018164">
    <property type="entry name" value="Ala-tRNA-synth_IIc_N"/>
</dbReference>
<dbReference type="GO" id="GO:0002161">
    <property type="term" value="F:aminoacyl-tRNA deacylase activity"/>
    <property type="evidence" value="ECO:0007669"/>
    <property type="project" value="TreeGrafter"/>
</dbReference>
<dbReference type="Gene3D" id="3.30.54.20">
    <property type="match status" value="1"/>
</dbReference>
<gene>
    <name evidence="11" type="primary">alaS</name>
    <name evidence="14" type="ORF">SAMN06265219_10472</name>
</gene>
<evidence type="ECO:0000256" key="12">
    <source>
        <dbReference type="SAM" id="Coils"/>
    </source>
</evidence>
<dbReference type="Gene3D" id="3.30.980.10">
    <property type="entry name" value="Threonyl-trna Synthetase, Chain A, domain 2"/>
    <property type="match status" value="1"/>
</dbReference>
<accession>A0A521C0Z1</accession>
<dbReference type="GO" id="GO:0005737">
    <property type="term" value="C:cytoplasm"/>
    <property type="evidence" value="ECO:0007669"/>
    <property type="project" value="UniProtKB-SubCell"/>
</dbReference>
<dbReference type="InterPro" id="IPR023033">
    <property type="entry name" value="Ala_tRNA_ligase_euk/bac"/>
</dbReference>
<keyword evidence="10 11" id="KW-0030">Aminoacyl-tRNA synthetase</keyword>
<dbReference type="InterPro" id="IPR050058">
    <property type="entry name" value="Ala-tRNA_ligase"/>
</dbReference>
<feature type="coiled-coil region" evidence="12">
    <location>
        <begin position="732"/>
        <end position="766"/>
    </location>
</feature>
<comment type="domain">
    <text evidence="11">Consists of three domains; the N-terminal catalytic domain, the editing domain and the C-terminal C-Ala domain. The editing domain removes incorrectly charged amino acids, while the C-Ala domain, along with tRNA(Ala), serves as a bridge to cooperatively bring together the editing and aminoacylation centers thus stimulating deacylation of misacylated tRNAs.</text>
</comment>
<evidence type="ECO:0000256" key="11">
    <source>
        <dbReference type="HAMAP-Rule" id="MF_00036"/>
    </source>
</evidence>
<dbReference type="SUPFAM" id="SSF50447">
    <property type="entry name" value="Translation proteins"/>
    <property type="match status" value="1"/>
</dbReference>
<dbReference type="Pfam" id="PF07973">
    <property type="entry name" value="tRNA_SAD"/>
    <property type="match status" value="1"/>
</dbReference>